<feature type="active site" description="Charge relay system" evidence="12">
    <location>
        <position position="189"/>
    </location>
</feature>
<dbReference type="EMBL" id="CH476616">
    <property type="protein sequence ID" value="EEP78435.1"/>
    <property type="molecule type" value="Genomic_DNA"/>
</dbReference>
<evidence type="ECO:0000256" key="9">
    <source>
        <dbReference type="ARBA" id="ARBA00023026"/>
    </source>
</evidence>
<dbReference type="InterPro" id="IPR023828">
    <property type="entry name" value="Peptidase_S8_Ser-AS"/>
</dbReference>
<evidence type="ECO:0000259" key="14">
    <source>
        <dbReference type="Pfam" id="PF00082"/>
    </source>
</evidence>
<dbReference type="PRINTS" id="PR00723">
    <property type="entry name" value="SUBTILISIN"/>
</dbReference>
<keyword evidence="11" id="KW-0325">Glycoprotein</keyword>
<feature type="signal peptide" evidence="13">
    <location>
        <begin position="1"/>
        <end position="19"/>
    </location>
</feature>
<feature type="chain" id="PRO_5002937852" evidence="13">
    <location>
        <begin position="20"/>
        <end position="398"/>
    </location>
</feature>
<accession>C4JQ48</accession>
<evidence type="ECO:0000313" key="16">
    <source>
        <dbReference type="EMBL" id="EEP78435.1"/>
    </source>
</evidence>
<evidence type="ECO:0000313" key="17">
    <source>
        <dbReference type="Proteomes" id="UP000002058"/>
    </source>
</evidence>
<sequence>MGFIKSVAAAFAALSVVDAAQLLGASSKDIIPNSYIVVMKDSVSSTEFDSHVSGVTNLHHEHLSKRGSTNFGGLKHMYSINGWQGYSGSFSRDTINEILKDDNVDYVEHDRRAKILGWASQPNAPSWGLGRVSHRERGNSTLVYDEMAGEGITFYGVDTGIDITHPDFGGRGVLGTNVVGGAHLDGHGHGTHTAGTVAGNAYGIAKKASIVSVKVLNNRGSGSWSGIIAGLNWCVTHARENNVLGKAVMNLSIGGGRMTSVNQAATNAANAGIFLAVAAGNCNTDARNISPASAENVCTVAASTEFDRKASFSNYGATIEIYAPGNNIISTVPGNRSRAMSGTSMAAPHVAGVAAAIMASQNIAPSEVCAHLAGMAEGKITNPGRSTTNKLLYNGSGE</sequence>
<dbReference type="GeneID" id="8442764"/>
<dbReference type="InParanoid" id="C4JQ48"/>
<feature type="domain" description="Inhibitor I9" evidence="15">
    <location>
        <begin position="34"/>
        <end position="114"/>
    </location>
</feature>
<name>C4JQ48_UNCRE</name>
<evidence type="ECO:0000256" key="13">
    <source>
        <dbReference type="SAM" id="SignalP"/>
    </source>
</evidence>
<dbReference type="SUPFAM" id="SSF54897">
    <property type="entry name" value="Protease propeptides/inhibitors"/>
    <property type="match status" value="1"/>
</dbReference>
<dbReference type="SUPFAM" id="SSF52743">
    <property type="entry name" value="Subtilisin-like"/>
    <property type="match status" value="1"/>
</dbReference>
<evidence type="ECO:0000259" key="15">
    <source>
        <dbReference type="Pfam" id="PF05922"/>
    </source>
</evidence>
<evidence type="ECO:0000256" key="2">
    <source>
        <dbReference type="ARBA" id="ARBA00004613"/>
    </source>
</evidence>
<dbReference type="VEuPathDB" id="FungiDB:UREG_03281"/>
<organism evidence="16 17">
    <name type="scientific">Uncinocarpus reesii (strain UAMH 1704)</name>
    <dbReference type="NCBI Taxonomy" id="336963"/>
    <lineage>
        <taxon>Eukaryota</taxon>
        <taxon>Fungi</taxon>
        <taxon>Dikarya</taxon>
        <taxon>Ascomycota</taxon>
        <taxon>Pezizomycotina</taxon>
        <taxon>Eurotiomycetes</taxon>
        <taxon>Eurotiomycetidae</taxon>
        <taxon>Onygenales</taxon>
        <taxon>Onygenaceae</taxon>
        <taxon>Uncinocarpus</taxon>
    </lineage>
</organism>
<dbReference type="PROSITE" id="PS51892">
    <property type="entry name" value="SUBTILASE"/>
    <property type="match status" value="1"/>
</dbReference>
<keyword evidence="8 12" id="KW-0720">Serine protease</keyword>
<dbReference type="GO" id="GO:0005576">
    <property type="term" value="C:extracellular region"/>
    <property type="evidence" value="ECO:0007669"/>
    <property type="project" value="UniProtKB-SubCell"/>
</dbReference>
<dbReference type="RefSeq" id="XP_002543764.1">
    <property type="nucleotide sequence ID" value="XM_002543718.1"/>
</dbReference>
<protein>
    <submittedName>
        <fullName evidence="16">Uncharacterized protein</fullName>
    </submittedName>
</protein>
<evidence type="ECO:0000256" key="5">
    <source>
        <dbReference type="ARBA" id="ARBA00022670"/>
    </source>
</evidence>
<keyword evidence="9" id="KW-0843">Virulence</keyword>
<dbReference type="CDD" id="cd04077">
    <property type="entry name" value="Peptidases_S8_PCSK9_ProteinaseK_like"/>
    <property type="match status" value="1"/>
</dbReference>
<dbReference type="PANTHER" id="PTHR43806">
    <property type="entry name" value="PEPTIDASE S8"/>
    <property type="match status" value="1"/>
</dbReference>
<keyword evidence="5 12" id="KW-0645">Protease</keyword>
<keyword evidence="17" id="KW-1185">Reference proteome</keyword>
<dbReference type="Pfam" id="PF00082">
    <property type="entry name" value="Peptidase_S8"/>
    <property type="match status" value="1"/>
</dbReference>
<dbReference type="InterPro" id="IPR034193">
    <property type="entry name" value="PCSK9_ProteinaseK-like"/>
</dbReference>
<dbReference type="Proteomes" id="UP000002058">
    <property type="component" value="Unassembled WGS sequence"/>
</dbReference>
<evidence type="ECO:0000256" key="3">
    <source>
        <dbReference type="ARBA" id="ARBA00011073"/>
    </source>
</evidence>
<dbReference type="InterPro" id="IPR000209">
    <property type="entry name" value="Peptidase_S8/S53_dom"/>
</dbReference>
<dbReference type="InterPro" id="IPR010259">
    <property type="entry name" value="S8pro/Inhibitor_I9"/>
</dbReference>
<dbReference type="PANTHER" id="PTHR43806:SF11">
    <property type="entry name" value="CEREVISIN-RELATED"/>
    <property type="match status" value="1"/>
</dbReference>
<keyword evidence="6 13" id="KW-0732">Signal</keyword>
<dbReference type="HOGENOM" id="CLU_011263_1_3_1"/>
<evidence type="ECO:0000256" key="8">
    <source>
        <dbReference type="ARBA" id="ARBA00022825"/>
    </source>
</evidence>
<keyword evidence="4" id="KW-0964">Secreted</keyword>
<feature type="domain" description="Peptidase S8/S53" evidence="14">
    <location>
        <begin position="157"/>
        <end position="370"/>
    </location>
</feature>
<comment type="function">
    <text evidence="1">Secreted subtilisin-like serine protease with keratinolytic activity that contributes to pathogenicity.</text>
</comment>
<comment type="similarity">
    <text evidence="3 12">Belongs to the peptidase S8 family.</text>
</comment>
<dbReference type="InterPro" id="IPR015500">
    <property type="entry name" value="Peptidase_S8_subtilisin-rel"/>
</dbReference>
<dbReference type="Gene3D" id="3.30.70.80">
    <property type="entry name" value="Peptidase S8 propeptide/proteinase inhibitor I9"/>
    <property type="match status" value="1"/>
</dbReference>
<evidence type="ECO:0000256" key="10">
    <source>
        <dbReference type="ARBA" id="ARBA00023145"/>
    </source>
</evidence>
<dbReference type="FunFam" id="3.40.50.200:FF:000014">
    <property type="entry name" value="Proteinase K"/>
    <property type="match status" value="1"/>
</dbReference>
<evidence type="ECO:0000256" key="6">
    <source>
        <dbReference type="ARBA" id="ARBA00022729"/>
    </source>
</evidence>
<dbReference type="eggNOG" id="KOG1153">
    <property type="taxonomic scope" value="Eukaryota"/>
</dbReference>
<dbReference type="GO" id="GO:0004252">
    <property type="term" value="F:serine-type endopeptidase activity"/>
    <property type="evidence" value="ECO:0007669"/>
    <property type="project" value="UniProtKB-UniRule"/>
</dbReference>
<dbReference type="MEROPS" id="S08.115"/>
<feature type="active site" description="Charge relay system" evidence="12">
    <location>
        <position position="344"/>
    </location>
</feature>
<dbReference type="GO" id="GO:0006508">
    <property type="term" value="P:proteolysis"/>
    <property type="evidence" value="ECO:0007669"/>
    <property type="project" value="UniProtKB-KW"/>
</dbReference>
<evidence type="ECO:0000256" key="4">
    <source>
        <dbReference type="ARBA" id="ARBA00022525"/>
    </source>
</evidence>
<evidence type="ECO:0000256" key="11">
    <source>
        <dbReference type="ARBA" id="ARBA00023180"/>
    </source>
</evidence>
<keyword evidence="7 12" id="KW-0378">Hydrolase</keyword>
<dbReference type="OrthoDB" id="206201at2759"/>
<evidence type="ECO:0000256" key="1">
    <source>
        <dbReference type="ARBA" id="ARBA00002101"/>
    </source>
</evidence>
<keyword evidence="10" id="KW-0865">Zymogen</keyword>
<dbReference type="InterPro" id="IPR037045">
    <property type="entry name" value="S8pro/Inhibitor_I9_sf"/>
</dbReference>
<dbReference type="InterPro" id="IPR036852">
    <property type="entry name" value="Peptidase_S8/S53_dom_sf"/>
</dbReference>
<dbReference type="InterPro" id="IPR050131">
    <property type="entry name" value="Peptidase_S8_subtilisin-like"/>
</dbReference>
<comment type="subcellular location">
    <subcellularLocation>
        <location evidence="2">Secreted</location>
    </subcellularLocation>
</comment>
<gene>
    <name evidence="16" type="ORF">UREG_03281</name>
</gene>
<dbReference type="OMA" id="HTHNITR"/>
<dbReference type="Gene3D" id="3.40.50.200">
    <property type="entry name" value="Peptidase S8/S53 domain"/>
    <property type="match status" value="1"/>
</dbReference>
<evidence type="ECO:0000256" key="12">
    <source>
        <dbReference type="PROSITE-ProRule" id="PRU01240"/>
    </source>
</evidence>
<dbReference type="PROSITE" id="PS00138">
    <property type="entry name" value="SUBTILASE_SER"/>
    <property type="match status" value="1"/>
</dbReference>
<proteinExistence type="inferred from homology"/>
<evidence type="ECO:0000256" key="7">
    <source>
        <dbReference type="ARBA" id="ARBA00022801"/>
    </source>
</evidence>
<dbReference type="AlphaFoldDB" id="C4JQ48"/>
<dbReference type="KEGG" id="ure:UREG_03281"/>
<feature type="active site" description="Charge relay system" evidence="12">
    <location>
        <position position="158"/>
    </location>
</feature>
<reference evidence="17" key="1">
    <citation type="journal article" date="2009" name="Genome Res.">
        <title>Comparative genomic analyses of the human fungal pathogens Coccidioides and their relatives.</title>
        <authorList>
            <person name="Sharpton T.J."/>
            <person name="Stajich J.E."/>
            <person name="Rounsley S.D."/>
            <person name="Gardner M.J."/>
            <person name="Wortman J.R."/>
            <person name="Jordar V.S."/>
            <person name="Maiti R."/>
            <person name="Kodira C.D."/>
            <person name="Neafsey D.E."/>
            <person name="Zeng Q."/>
            <person name="Hung C.-Y."/>
            <person name="McMahan C."/>
            <person name="Muszewska A."/>
            <person name="Grynberg M."/>
            <person name="Mandel M.A."/>
            <person name="Kellner E.M."/>
            <person name="Barker B.M."/>
            <person name="Galgiani J.N."/>
            <person name="Orbach M.J."/>
            <person name="Kirkland T.N."/>
            <person name="Cole G.T."/>
            <person name="Henn M.R."/>
            <person name="Birren B.W."/>
            <person name="Taylor J.W."/>
        </authorList>
    </citation>
    <scope>NUCLEOTIDE SEQUENCE [LARGE SCALE GENOMIC DNA]</scope>
    <source>
        <strain evidence="17">UAMH 1704</strain>
    </source>
</reference>
<dbReference type="Pfam" id="PF05922">
    <property type="entry name" value="Inhibitor_I9"/>
    <property type="match status" value="1"/>
</dbReference>